<feature type="domain" description="Aminotransferase class V" evidence="10">
    <location>
        <begin position="49"/>
        <end position="416"/>
    </location>
</feature>
<proteinExistence type="inferred from homology"/>
<dbReference type="GO" id="GO:0099128">
    <property type="term" value="C:mitochondrial [2Fe-2S] assembly complex"/>
    <property type="evidence" value="ECO:0007669"/>
    <property type="project" value="UniProtKB-ARBA"/>
</dbReference>
<dbReference type="InterPro" id="IPR016454">
    <property type="entry name" value="Cysteine_dSase"/>
</dbReference>
<keyword evidence="12" id="KW-1185">Reference proteome</keyword>
<comment type="similarity">
    <text evidence="2">Belongs to the class-V pyridoxal-phosphate-dependent aminotransferase family. NifS/IscS subfamily.</text>
</comment>
<dbReference type="NCBIfam" id="NF010611">
    <property type="entry name" value="PRK14012.1"/>
    <property type="match status" value="1"/>
</dbReference>
<dbReference type="EC" id="2.8.1.7" evidence="3"/>
<protein>
    <recommendedName>
        <fullName evidence="3">cysteine desulfurase</fullName>
        <ecNumber evidence="3">2.8.1.7</ecNumber>
    </recommendedName>
</protein>
<comment type="caution">
    <text evidence="11">The sequence shown here is derived from an EMBL/GenBank/DDBJ whole genome shotgun (WGS) entry which is preliminary data.</text>
</comment>
<reference evidence="11 12" key="1">
    <citation type="submission" date="2014-11" db="EMBL/GenBank/DDBJ databases">
        <title>Genetic blueprint of the zoonotic pathogen Toxocara canis.</title>
        <authorList>
            <person name="Zhu X.-Q."/>
            <person name="Korhonen P.K."/>
            <person name="Cai H."/>
            <person name="Young N.D."/>
            <person name="Nejsum P."/>
            <person name="von Samson-Himmelstjerna G."/>
            <person name="Boag P.R."/>
            <person name="Tan P."/>
            <person name="Li Q."/>
            <person name="Min J."/>
            <person name="Yang Y."/>
            <person name="Wang X."/>
            <person name="Fang X."/>
            <person name="Hall R.S."/>
            <person name="Hofmann A."/>
            <person name="Sternberg P.W."/>
            <person name="Jex A.R."/>
            <person name="Gasser R.B."/>
        </authorList>
    </citation>
    <scope>NUCLEOTIDE SEQUENCE [LARGE SCALE GENOMIC DNA]</scope>
    <source>
        <strain evidence="11">PN_DK_2014</strain>
    </source>
</reference>
<dbReference type="PROSITE" id="PS00595">
    <property type="entry name" value="AA_TRANSFER_CLASS_5"/>
    <property type="match status" value="1"/>
</dbReference>
<evidence type="ECO:0000259" key="10">
    <source>
        <dbReference type="Pfam" id="PF00266"/>
    </source>
</evidence>
<dbReference type="OMA" id="KGLYWAR"/>
<dbReference type="FunFam" id="3.90.1150.10:FF:000002">
    <property type="entry name" value="Cysteine desulfurase IscS"/>
    <property type="match status" value="1"/>
</dbReference>
<evidence type="ECO:0000313" key="12">
    <source>
        <dbReference type="Proteomes" id="UP000031036"/>
    </source>
</evidence>
<accession>A0A0B2US93</accession>
<evidence type="ECO:0000256" key="4">
    <source>
        <dbReference type="ARBA" id="ARBA00022679"/>
    </source>
</evidence>
<gene>
    <name evidence="11" type="ORF">Tcan_06284</name>
</gene>
<name>A0A0B2US93_TOXCA</name>
<keyword evidence="7" id="KW-0408">Iron</keyword>
<dbReference type="PANTHER" id="PTHR11601">
    <property type="entry name" value="CYSTEINE DESULFURYLASE FAMILY MEMBER"/>
    <property type="match status" value="1"/>
</dbReference>
<sequence length="452" mass="50104">MKAISRAANALPCTSRWNVLLTRTNATTSAEVKKRAETQRKEYVVKPLYLDAQATTPMDPRVVDAMLPYMLNTFGNPHSRTHQYGWDADNAVEKAREQVAKLVGADPREIIFTSGATESNNIAVKGVAHFNRQTGKDHVITVQTEHKCVLDSCRYLENEGFKVTYLPVQSNGIISLSDLEKAITKQTALVSVMTVNNEIGVKQPVKEIGELCRSRKVFFHTDAAQAIGKVPVNVNDMKIDLMSISGHKIYGPKGVGALYVRRRPRVRIEAQMSGGGQERGMRSGTLPPPLIVGIGKACEIALEEMDMDRAHIDRLSKRLIDHINAKLPHVIRNGDPVQTYPGETLESCVNLSFAYVEGESLLMALKDVALSSGSACTSASLEPSYVLRAIGAEEDLAHSSIRFGIGRFTTEEEIDYTAEQCIREVQRLREMSPLWEMVQEGIDLKSIQWSQH</sequence>
<dbReference type="SUPFAM" id="SSF53383">
    <property type="entry name" value="PLP-dependent transferases"/>
    <property type="match status" value="1"/>
</dbReference>
<evidence type="ECO:0000256" key="6">
    <source>
        <dbReference type="ARBA" id="ARBA00022898"/>
    </source>
</evidence>
<evidence type="ECO:0000256" key="1">
    <source>
        <dbReference type="ARBA" id="ARBA00001933"/>
    </source>
</evidence>
<keyword evidence="8" id="KW-0411">Iron-sulfur</keyword>
<keyword evidence="5" id="KW-0479">Metal-binding</keyword>
<dbReference type="Proteomes" id="UP000031036">
    <property type="component" value="Unassembled WGS sequence"/>
</dbReference>
<dbReference type="InterPro" id="IPR020578">
    <property type="entry name" value="Aminotrans_V_PyrdxlP_BS"/>
</dbReference>
<dbReference type="InterPro" id="IPR010240">
    <property type="entry name" value="Cys_deSase_IscS"/>
</dbReference>
<dbReference type="Gene3D" id="3.40.640.10">
    <property type="entry name" value="Type I PLP-dependent aspartate aminotransferase-like (Major domain)"/>
    <property type="match status" value="1"/>
</dbReference>
<evidence type="ECO:0000256" key="8">
    <source>
        <dbReference type="ARBA" id="ARBA00023014"/>
    </source>
</evidence>
<dbReference type="Gene3D" id="3.90.1150.10">
    <property type="entry name" value="Aspartate Aminotransferase, domain 1"/>
    <property type="match status" value="1"/>
</dbReference>
<dbReference type="GO" id="GO:0031071">
    <property type="term" value="F:cysteine desulfurase activity"/>
    <property type="evidence" value="ECO:0007669"/>
    <property type="project" value="UniProtKB-EC"/>
</dbReference>
<dbReference type="PANTHER" id="PTHR11601:SF34">
    <property type="entry name" value="CYSTEINE DESULFURASE"/>
    <property type="match status" value="1"/>
</dbReference>
<dbReference type="InterPro" id="IPR015424">
    <property type="entry name" value="PyrdxlP-dep_Trfase"/>
</dbReference>
<dbReference type="NCBIfam" id="TIGR02006">
    <property type="entry name" value="IscS"/>
    <property type="match status" value="1"/>
</dbReference>
<comment type="cofactor">
    <cofactor evidence="1 9">
        <name>pyridoxal 5'-phosphate</name>
        <dbReference type="ChEBI" id="CHEBI:597326"/>
    </cofactor>
</comment>
<dbReference type="PIRSF" id="PIRSF005572">
    <property type="entry name" value="NifS"/>
    <property type="match status" value="1"/>
</dbReference>
<evidence type="ECO:0000256" key="5">
    <source>
        <dbReference type="ARBA" id="ARBA00022723"/>
    </source>
</evidence>
<dbReference type="GO" id="GO:0005634">
    <property type="term" value="C:nucleus"/>
    <property type="evidence" value="ECO:0007669"/>
    <property type="project" value="TreeGrafter"/>
</dbReference>
<evidence type="ECO:0000256" key="9">
    <source>
        <dbReference type="RuleBase" id="RU004504"/>
    </source>
</evidence>
<dbReference type="Pfam" id="PF00266">
    <property type="entry name" value="Aminotran_5"/>
    <property type="match status" value="1"/>
</dbReference>
<dbReference type="STRING" id="6265.A0A0B2US93"/>
<dbReference type="GO" id="GO:0046872">
    <property type="term" value="F:metal ion binding"/>
    <property type="evidence" value="ECO:0007669"/>
    <property type="project" value="UniProtKB-KW"/>
</dbReference>
<dbReference type="OrthoDB" id="10250117at2759"/>
<keyword evidence="4" id="KW-0808">Transferase</keyword>
<organism evidence="11 12">
    <name type="scientific">Toxocara canis</name>
    <name type="common">Canine roundworm</name>
    <dbReference type="NCBI Taxonomy" id="6265"/>
    <lineage>
        <taxon>Eukaryota</taxon>
        <taxon>Metazoa</taxon>
        <taxon>Ecdysozoa</taxon>
        <taxon>Nematoda</taxon>
        <taxon>Chromadorea</taxon>
        <taxon>Rhabditida</taxon>
        <taxon>Spirurina</taxon>
        <taxon>Ascaridomorpha</taxon>
        <taxon>Ascaridoidea</taxon>
        <taxon>Toxocaridae</taxon>
        <taxon>Toxocara</taxon>
    </lineage>
</organism>
<evidence type="ECO:0000256" key="7">
    <source>
        <dbReference type="ARBA" id="ARBA00023004"/>
    </source>
</evidence>
<dbReference type="InterPro" id="IPR015422">
    <property type="entry name" value="PyrdxlP-dep_Trfase_small"/>
</dbReference>
<dbReference type="FunFam" id="3.40.640.10:FF:000003">
    <property type="entry name" value="Cysteine desulfurase IscS"/>
    <property type="match status" value="1"/>
</dbReference>
<evidence type="ECO:0000256" key="3">
    <source>
        <dbReference type="ARBA" id="ARBA00012239"/>
    </source>
</evidence>
<evidence type="ECO:0000313" key="11">
    <source>
        <dbReference type="EMBL" id="KHN71755.1"/>
    </source>
</evidence>
<dbReference type="GO" id="GO:0051536">
    <property type="term" value="F:iron-sulfur cluster binding"/>
    <property type="evidence" value="ECO:0007669"/>
    <property type="project" value="UniProtKB-KW"/>
</dbReference>
<dbReference type="AlphaFoldDB" id="A0A0B2US93"/>
<dbReference type="HAMAP" id="MF_00331">
    <property type="entry name" value="Cys_desulf_IscS"/>
    <property type="match status" value="1"/>
</dbReference>
<keyword evidence="6" id="KW-0663">Pyridoxal phosphate</keyword>
<evidence type="ECO:0000256" key="2">
    <source>
        <dbReference type="ARBA" id="ARBA00006490"/>
    </source>
</evidence>
<dbReference type="InterPro" id="IPR000192">
    <property type="entry name" value="Aminotrans_V_dom"/>
</dbReference>
<dbReference type="EMBL" id="JPKZ01020809">
    <property type="protein sequence ID" value="KHN71755.1"/>
    <property type="molecule type" value="Genomic_DNA"/>
</dbReference>
<dbReference type="GO" id="GO:0030170">
    <property type="term" value="F:pyridoxal phosphate binding"/>
    <property type="evidence" value="ECO:0007669"/>
    <property type="project" value="InterPro"/>
</dbReference>
<dbReference type="GO" id="GO:0044571">
    <property type="term" value="P:[2Fe-2S] cluster assembly"/>
    <property type="evidence" value="ECO:0007669"/>
    <property type="project" value="InterPro"/>
</dbReference>
<dbReference type="InterPro" id="IPR015421">
    <property type="entry name" value="PyrdxlP-dep_Trfase_major"/>
</dbReference>